<evidence type="ECO:0000313" key="1">
    <source>
        <dbReference type="EMBL" id="OGG46549.1"/>
    </source>
</evidence>
<sequence>MTTPLVHLNYQSLSQFVHKQQRYTAMEVSALLASRTRFRRRALLGQPAREFWRRYVRLGGWRDGWVGLFLSGAMAYYAFQRTRLCRSSLPPIP</sequence>
<proteinExistence type="predicted"/>
<protein>
    <submittedName>
        <fullName evidence="1">Uncharacterized protein</fullName>
    </submittedName>
</protein>
<evidence type="ECO:0000313" key="2">
    <source>
        <dbReference type="Proteomes" id="UP000178606"/>
    </source>
</evidence>
<accession>A0A1F6CBM1</accession>
<dbReference type="AlphaFoldDB" id="A0A1F6CBM1"/>
<comment type="caution">
    <text evidence="1">The sequence shown here is derived from an EMBL/GenBank/DDBJ whole genome shotgun (WGS) entry which is preliminary data.</text>
</comment>
<organism evidence="1 2">
    <name type="scientific">Handelsmanbacteria sp. (strain RIFCSPLOWO2_12_FULL_64_10)</name>
    <dbReference type="NCBI Taxonomy" id="1817868"/>
    <lineage>
        <taxon>Bacteria</taxon>
        <taxon>Candidatus Handelsmaniibacteriota</taxon>
    </lineage>
</organism>
<reference evidence="1 2" key="1">
    <citation type="journal article" date="2016" name="Nat. Commun.">
        <title>Thousands of microbial genomes shed light on interconnected biogeochemical processes in an aquifer system.</title>
        <authorList>
            <person name="Anantharaman K."/>
            <person name="Brown C.T."/>
            <person name="Hug L.A."/>
            <person name="Sharon I."/>
            <person name="Castelle C.J."/>
            <person name="Probst A.J."/>
            <person name="Thomas B.C."/>
            <person name="Singh A."/>
            <person name="Wilkins M.J."/>
            <person name="Karaoz U."/>
            <person name="Brodie E.L."/>
            <person name="Williams K.H."/>
            <person name="Hubbard S.S."/>
            <person name="Banfield J.F."/>
        </authorList>
    </citation>
    <scope>NUCLEOTIDE SEQUENCE [LARGE SCALE GENOMIC DNA]</scope>
    <source>
        <strain evidence="2">RIFCSPLOWO2_12_FULL_64_10</strain>
    </source>
</reference>
<name>A0A1F6CBM1_HANXR</name>
<gene>
    <name evidence="1" type="ORF">A3F84_18660</name>
</gene>
<dbReference type="Proteomes" id="UP000178606">
    <property type="component" value="Unassembled WGS sequence"/>
</dbReference>
<dbReference type="EMBL" id="MFKF01000303">
    <property type="protein sequence ID" value="OGG46549.1"/>
    <property type="molecule type" value="Genomic_DNA"/>
</dbReference>